<feature type="non-terminal residue" evidence="1">
    <location>
        <position position="1"/>
    </location>
</feature>
<sequence>MIIKNDPIRNVSWEDQNDELLSWYAGLDDEVKAIVRPVNVPAAENVPRVADGEVEWNLDYGPASCPPTLMKQHWALESMM</sequence>
<accession>A0ABV4D888</accession>
<proteinExistence type="predicted"/>
<dbReference type="EMBL" id="JBCLSQ010000012">
    <property type="protein sequence ID" value="MEY8537961.1"/>
    <property type="molecule type" value="Genomic_DNA"/>
</dbReference>
<comment type="caution">
    <text evidence="1">The sequence shown here is derived from an EMBL/GenBank/DDBJ whole genome shotgun (WGS) entry which is preliminary data.</text>
</comment>
<evidence type="ECO:0000313" key="1">
    <source>
        <dbReference type="EMBL" id="MEY8537961.1"/>
    </source>
</evidence>
<organism evidence="1 2">
    <name type="scientific">Lactococcus muris</name>
    <dbReference type="NCBI Taxonomy" id="2941330"/>
    <lineage>
        <taxon>Bacteria</taxon>
        <taxon>Bacillati</taxon>
        <taxon>Bacillota</taxon>
        <taxon>Bacilli</taxon>
        <taxon>Lactobacillales</taxon>
        <taxon>Streptococcaceae</taxon>
        <taxon>Lactococcus</taxon>
    </lineage>
</organism>
<name>A0ABV4D888_9LACT</name>
<keyword evidence="2" id="KW-1185">Reference proteome</keyword>
<reference evidence="1 2" key="1">
    <citation type="submission" date="2024-03" db="EMBL/GenBank/DDBJ databases">
        <title>Mouse gut bacterial collection (mGBC) of GemPharmatech.</title>
        <authorList>
            <person name="He Y."/>
            <person name="Dong L."/>
            <person name="Wu D."/>
            <person name="Gao X."/>
            <person name="Lin Z."/>
        </authorList>
    </citation>
    <scope>NUCLEOTIDE SEQUENCE [LARGE SCALE GENOMIC DNA]</scope>
    <source>
        <strain evidence="1 2">20-218</strain>
    </source>
</reference>
<evidence type="ECO:0000313" key="2">
    <source>
        <dbReference type="Proteomes" id="UP001565242"/>
    </source>
</evidence>
<dbReference type="Proteomes" id="UP001565242">
    <property type="component" value="Unassembled WGS sequence"/>
</dbReference>
<gene>
    <name evidence="1" type="ORF">AALM99_05835</name>
</gene>
<protein>
    <submittedName>
        <fullName evidence="1">Uncharacterized protein</fullName>
    </submittedName>
</protein>